<keyword evidence="2" id="KW-1185">Reference proteome</keyword>
<evidence type="ECO:0000256" key="1">
    <source>
        <dbReference type="SAM" id="MobiDB-lite"/>
    </source>
</evidence>
<feature type="compositionally biased region" description="Basic residues" evidence="1">
    <location>
        <begin position="919"/>
        <end position="930"/>
    </location>
</feature>
<feature type="compositionally biased region" description="Low complexity" evidence="1">
    <location>
        <begin position="733"/>
        <end position="765"/>
    </location>
</feature>
<feature type="region of interest" description="Disordered" evidence="1">
    <location>
        <begin position="529"/>
        <end position="569"/>
    </location>
</feature>
<feature type="region of interest" description="Disordered" evidence="1">
    <location>
        <begin position="472"/>
        <end position="514"/>
    </location>
</feature>
<dbReference type="Proteomes" id="UP000694888">
    <property type="component" value="Unplaced"/>
</dbReference>
<dbReference type="GeneID" id="101852418"/>
<proteinExistence type="predicted"/>
<accession>A0ABM0JU02</accession>
<feature type="region of interest" description="Disordered" evidence="1">
    <location>
        <begin position="51"/>
        <end position="71"/>
    </location>
</feature>
<feature type="region of interest" description="Disordered" evidence="1">
    <location>
        <begin position="733"/>
        <end position="790"/>
    </location>
</feature>
<feature type="compositionally biased region" description="Low complexity" evidence="1">
    <location>
        <begin position="424"/>
        <end position="442"/>
    </location>
</feature>
<dbReference type="RefSeq" id="XP_005101444.1">
    <property type="nucleotide sequence ID" value="XM_005101387.3"/>
</dbReference>
<feature type="region of interest" description="Disordered" evidence="1">
    <location>
        <begin position="424"/>
        <end position="451"/>
    </location>
</feature>
<evidence type="ECO:0000313" key="3">
    <source>
        <dbReference type="RefSeq" id="XP_005101444.1"/>
    </source>
</evidence>
<evidence type="ECO:0000313" key="2">
    <source>
        <dbReference type="Proteomes" id="UP000694888"/>
    </source>
</evidence>
<feature type="compositionally biased region" description="Low complexity" evidence="1">
    <location>
        <begin position="931"/>
        <end position="940"/>
    </location>
</feature>
<feature type="region of interest" description="Disordered" evidence="1">
    <location>
        <begin position="864"/>
        <end position="956"/>
    </location>
</feature>
<reference evidence="3 4" key="1">
    <citation type="submission" date="2025-05" db="UniProtKB">
        <authorList>
            <consortium name="RefSeq"/>
        </authorList>
    </citation>
    <scope>IDENTIFICATION</scope>
</reference>
<feature type="compositionally biased region" description="Basic and acidic residues" evidence="1">
    <location>
        <begin position="534"/>
        <end position="545"/>
    </location>
</feature>
<evidence type="ECO:0000313" key="4">
    <source>
        <dbReference type="RefSeq" id="XP_005101445.1"/>
    </source>
</evidence>
<organism evidence="2 5">
    <name type="scientific">Aplysia californica</name>
    <name type="common">California sea hare</name>
    <dbReference type="NCBI Taxonomy" id="6500"/>
    <lineage>
        <taxon>Eukaryota</taxon>
        <taxon>Metazoa</taxon>
        <taxon>Spiralia</taxon>
        <taxon>Lophotrochozoa</taxon>
        <taxon>Mollusca</taxon>
        <taxon>Gastropoda</taxon>
        <taxon>Heterobranchia</taxon>
        <taxon>Euthyneura</taxon>
        <taxon>Tectipleura</taxon>
        <taxon>Aplysiida</taxon>
        <taxon>Aplysioidea</taxon>
        <taxon>Aplysiidae</taxon>
        <taxon>Aplysia</taxon>
    </lineage>
</organism>
<feature type="compositionally biased region" description="Low complexity" evidence="1">
    <location>
        <begin position="909"/>
        <end position="918"/>
    </location>
</feature>
<feature type="compositionally biased region" description="Gly residues" evidence="1">
    <location>
        <begin position="766"/>
        <end position="778"/>
    </location>
</feature>
<feature type="region of interest" description="Disordered" evidence="1">
    <location>
        <begin position="661"/>
        <end position="684"/>
    </location>
</feature>
<protein>
    <submittedName>
        <fullName evidence="3 4">Uncharacterized protein LOC101852418</fullName>
    </submittedName>
</protein>
<feature type="compositionally biased region" description="Basic and acidic residues" evidence="1">
    <location>
        <begin position="54"/>
        <end position="69"/>
    </location>
</feature>
<name>A0ABM0JU02_APLCA</name>
<gene>
    <name evidence="3 4 5" type="primary">LOC101852418</name>
</gene>
<dbReference type="RefSeq" id="XP_005101445.1">
    <property type="nucleotide sequence ID" value="XM_005101388.3"/>
</dbReference>
<sequence length="1016" mass="107866">MKKRKDGERKMNKLAQSVVYYAENELPPGPGCNVRISELMPRAARVGRLKWKSKAHESQRREYYRDDGKSALPSLPRQLTTAVTSRKPGHVVSSRRGVVEKTGELLTGQSSSCSSSATVVRYRGSNPTASAESCQFPAVNDAALRGKARVKARDSCVRTDVGLGSVAASFISATTHHQGAMVSAAATHHQSKATHQKGAPVSAPTHDQLAAIHDQGAGISSVGVRPISVSVAGNAASCCRKRHNKQRKRGCGSGGGGGSHSYSGCSGCESHSQVSLVSHTAGITTDTDSCRKRHHRRHIKRGICHKRHHRQKRDSCNKRDICHTRGLPTVGTSRAVTGSFKTTNLTLSPDLGCAAAVRKKIVPASTTATTTGITSTTSTTITATTSSNTGARLIQPPAFSCNDNKAGGSVHMRPSSARVKRLTSASSMAPVSTSSMASVPASLRSHKPSRRYRKCRKPGCVSVARTVTVSSSVHPPAQSAGRPIGRGVSASSPVRDVIGGMTTQPSAHSHSPVRATITSTAKDLRSKVKNAAGGKDKPSSLDHTSHVAPYTSPPTPRSRHGNTKAPTRPVARALSQKSCGLKRRADTKVSSVGLRPVGAGAGGVVTGIHAHQENSLNWSSPHKQAENPGHYEDTEEVQVELRKHWTLGQSLAEDIEAVKVENHHRQQQHKSSKKISSSSGGNKKRIVRCSVASANSGGKPNSNTLGPAHRDVIKEKARLSAAAAFQGKILAASPAARETTAPPSPAPARAQQLLSRTGSPSTGSSSPGGGGGGGGGGSSHTTTPRSSKSLVEEFRARLRRGKGKKSIFPSSVPVVSYKTPDSRRQPKLRNIPQTYQQLGLAPLTRSPSSENYFPRIASVLRAGQHRQQTLGMRPKKPIKKQHKVKAGEKGKGQRAGGKAKRKDSDREVTTATTTTSITKWRRRRGRRSGHRSSGSSLFSGGKRRRKNGTEKRGSWGELSLEMSSGLGQPLPLVPARSLTSARARPLTCLRRQAVVRGQLALMFPVTASMTDMVAAF</sequence>
<feature type="compositionally biased region" description="Basic residues" evidence="1">
    <location>
        <begin position="873"/>
        <end position="884"/>
    </location>
</feature>
<dbReference type="RefSeq" id="XP_005101446.1">
    <property type="nucleotide sequence ID" value="XM_005101389.3"/>
</dbReference>
<evidence type="ECO:0000313" key="5">
    <source>
        <dbReference type="RefSeq" id="XP_005101446.1"/>
    </source>
</evidence>